<accession>A0ABU2HSD3</accession>
<evidence type="ECO:0000313" key="3">
    <source>
        <dbReference type="Proteomes" id="UP001269144"/>
    </source>
</evidence>
<organism evidence="2 3">
    <name type="scientific">Paracoccus aurantius</name>
    <dbReference type="NCBI Taxonomy" id="3073814"/>
    <lineage>
        <taxon>Bacteria</taxon>
        <taxon>Pseudomonadati</taxon>
        <taxon>Pseudomonadota</taxon>
        <taxon>Alphaproteobacteria</taxon>
        <taxon>Rhodobacterales</taxon>
        <taxon>Paracoccaceae</taxon>
        <taxon>Paracoccus</taxon>
    </lineage>
</organism>
<evidence type="ECO:0008006" key="4">
    <source>
        <dbReference type="Google" id="ProtNLM"/>
    </source>
</evidence>
<evidence type="ECO:0000313" key="2">
    <source>
        <dbReference type="EMBL" id="MDS9467958.1"/>
    </source>
</evidence>
<dbReference type="Proteomes" id="UP001269144">
    <property type="component" value="Unassembled WGS sequence"/>
</dbReference>
<sequence length="118" mass="13488">MNEELTGWPKEGSCSSLSKSEKAKVDRTSNRIELMLLKPPARTDAEAVSAEIARLNALAGRKWLRSKEAAEFLGKQTDDQLRKWRRIGGKGPPFVKKHGRIEYPLDLLVKWREENQDE</sequence>
<comment type="caution">
    <text evidence="2">The sequence shown here is derived from an EMBL/GenBank/DDBJ whole genome shotgun (WGS) entry which is preliminary data.</text>
</comment>
<dbReference type="EMBL" id="JAVQLW010000001">
    <property type="protein sequence ID" value="MDS9467958.1"/>
    <property type="molecule type" value="Genomic_DNA"/>
</dbReference>
<reference evidence="3" key="1">
    <citation type="submission" date="2023-07" db="EMBL/GenBank/DDBJ databases">
        <title>Paracoccus sp. MBLB3053 whole genome sequence.</title>
        <authorList>
            <person name="Hwang C.Y."/>
            <person name="Cho E.-S."/>
            <person name="Seo M.-J."/>
        </authorList>
    </citation>
    <scope>NUCLEOTIDE SEQUENCE [LARGE SCALE GENOMIC DNA]</scope>
    <source>
        <strain evidence="3">MBLB3053</strain>
    </source>
</reference>
<feature type="region of interest" description="Disordered" evidence="1">
    <location>
        <begin position="1"/>
        <end position="23"/>
    </location>
</feature>
<gene>
    <name evidence="2" type="ORF">RGQ15_10315</name>
</gene>
<dbReference type="RefSeq" id="WP_311160134.1">
    <property type="nucleotide sequence ID" value="NZ_JAVQLW010000001.1"/>
</dbReference>
<proteinExistence type="predicted"/>
<evidence type="ECO:0000256" key="1">
    <source>
        <dbReference type="SAM" id="MobiDB-lite"/>
    </source>
</evidence>
<keyword evidence="3" id="KW-1185">Reference proteome</keyword>
<name>A0ABU2HSD3_9RHOB</name>
<protein>
    <recommendedName>
        <fullName evidence="4">Helix-turn-helix domain-containing protein</fullName>
    </recommendedName>
</protein>